<sequence length="77" mass="8857">MFLNFYIDEKMGIPQGDQFFTNKSTIMDRETEGAPEPGLFSAIRREAGKIEGEFRNEERILEQHKADKYGSTKIARA</sequence>
<gene>
    <name evidence="1" type="ORF">XDN619_LOCUS11014</name>
</gene>
<proteinExistence type="predicted"/>
<organism evidence="1 2">
    <name type="scientific">Rotaria magnacalcarata</name>
    <dbReference type="NCBI Taxonomy" id="392030"/>
    <lineage>
        <taxon>Eukaryota</taxon>
        <taxon>Metazoa</taxon>
        <taxon>Spiralia</taxon>
        <taxon>Gnathifera</taxon>
        <taxon>Rotifera</taxon>
        <taxon>Eurotatoria</taxon>
        <taxon>Bdelloidea</taxon>
        <taxon>Philodinida</taxon>
        <taxon>Philodinidae</taxon>
        <taxon>Rotaria</taxon>
    </lineage>
</organism>
<dbReference type="EMBL" id="CAJNRG010004127">
    <property type="protein sequence ID" value="CAF2063480.1"/>
    <property type="molecule type" value="Genomic_DNA"/>
</dbReference>
<evidence type="ECO:0000313" key="1">
    <source>
        <dbReference type="EMBL" id="CAF2063480.1"/>
    </source>
</evidence>
<name>A0A816QUB3_9BILA</name>
<accession>A0A816QUB3</accession>
<dbReference type="AlphaFoldDB" id="A0A816QUB3"/>
<evidence type="ECO:0000313" key="2">
    <source>
        <dbReference type="Proteomes" id="UP000663887"/>
    </source>
</evidence>
<comment type="caution">
    <text evidence="1">The sequence shown here is derived from an EMBL/GenBank/DDBJ whole genome shotgun (WGS) entry which is preliminary data.</text>
</comment>
<protein>
    <submittedName>
        <fullName evidence="1">Uncharacterized protein</fullName>
    </submittedName>
</protein>
<dbReference type="Proteomes" id="UP000663887">
    <property type="component" value="Unassembled WGS sequence"/>
</dbReference>
<reference evidence="1" key="1">
    <citation type="submission" date="2021-02" db="EMBL/GenBank/DDBJ databases">
        <authorList>
            <person name="Nowell W R."/>
        </authorList>
    </citation>
    <scope>NUCLEOTIDE SEQUENCE</scope>
</reference>